<evidence type="ECO:0000256" key="1">
    <source>
        <dbReference type="SAM" id="MobiDB-lite"/>
    </source>
</evidence>
<protein>
    <submittedName>
        <fullName evidence="2">F-box/LRR-repeat protein 2</fullName>
    </submittedName>
</protein>
<sequence length="508" mass="55191">MSRRPSKRQHTGIPSFGAPSDADSPSSQQNSPSSSASSTRSLGFSAVPALTTLCARVFVANFLKLRNDEAAWETTAQQLRLLPDFLIPRLFAMLRRSWPTYLTHEFIVTYLLRGPSITLSSDLPGVKKGTILDIPRLNAGVRELELSGFGEISDSTFASLLKRLPRLHALVLRGCTKVGPETARAAAEFCHDLKILNFSYTSVTPLSLASLLIACPEVEVLKVAGIQNWTDATFANFLAGIGEGRNLPALRTLKLRQTSLSDASVEAFLALCPALQRLDVSFTLFRHPPKLLVHNGVPALQKLSLTSTAVSGADLVIIVSLLPHLRTLAIGALGANRGSRPSIGNSSAMTMNDDTLRSLTAILEGFLFLENLNLVGNTKLGQSAKTDRALADFITRVGRKCKRLNLAGITSLRSSDLVGLTPTEEKGPSLLEFLILNNTGIDDEAGLYIATCPSLTTLEVVGTKFTSEGVFPIIDSCTKLENLDLTSCRGIRVMDRRRFFEVWEEARR</sequence>
<reference evidence="2" key="1">
    <citation type="submission" date="2018-04" db="EMBL/GenBank/DDBJ databases">
        <title>Whole genome sequencing of Hypsizygus marmoreus.</title>
        <authorList>
            <person name="Choi I.-G."/>
            <person name="Min B."/>
            <person name="Kim J.-G."/>
            <person name="Kim S."/>
            <person name="Oh Y.-L."/>
            <person name="Kong W.-S."/>
            <person name="Park H."/>
            <person name="Jeong J."/>
            <person name="Song E.-S."/>
        </authorList>
    </citation>
    <scope>NUCLEOTIDE SEQUENCE [LARGE SCALE GENOMIC DNA]</scope>
    <source>
        <strain evidence="2">51987-8</strain>
    </source>
</reference>
<dbReference type="InParanoid" id="A0A369K4M2"/>
<keyword evidence="3" id="KW-1185">Reference proteome</keyword>
<dbReference type="InterPro" id="IPR032675">
    <property type="entry name" value="LRR_dom_sf"/>
</dbReference>
<dbReference type="STRING" id="39966.A0A369K4M2"/>
<dbReference type="GO" id="GO:0005737">
    <property type="term" value="C:cytoplasm"/>
    <property type="evidence" value="ECO:0007669"/>
    <property type="project" value="TreeGrafter"/>
</dbReference>
<dbReference type="OrthoDB" id="550575at2759"/>
<evidence type="ECO:0000313" key="3">
    <source>
        <dbReference type="Proteomes" id="UP000076154"/>
    </source>
</evidence>
<accession>A0A369K4M2</accession>
<gene>
    <name evidence="2" type="primary">FBXL2_0</name>
    <name evidence="2" type="ORF">Hypma_015334</name>
</gene>
<dbReference type="InterPro" id="IPR050648">
    <property type="entry name" value="F-box_LRR-repeat"/>
</dbReference>
<organism evidence="2 3">
    <name type="scientific">Hypsizygus marmoreus</name>
    <name type="common">White beech mushroom</name>
    <name type="synonym">Agaricus marmoreus</name>
    <dbReference type="NCBI Taxonomy" id="39966"/>
    <lineage>
        <taxon>Eukaryota</taxon>
        <taxon>Fungi</taxon>
        <taxon>Dikarya</taxon>
        <taxon>Basidiomycota</taxon>
        <taxon>Agaricomycotina</taxon>
        <taxon>Agaricomycetes</taxon>
        <taxon>Agaricomycetidae</taxon>
        <taxon>Agaricales</taxon>
        <taxon>Tricholomatineae</taxon>
        <taxon>Lyophyllaceae</taxon>
        <taxon>Hypsizygus</taxon>
    </lineage>
</organism>
<feature type="region of interest" description="Disordered" evidence="1">
    <location>
        <begin position="1"/>
        <end position="39"/>
    </location>
</feature>
<feature type="compositionally biased region" description="Basic residues" evidence="1">
    <location>
        <begin position="1"/>
        <end position="10"/>
    </location>
</feature>
<comment type="caution">
    <text evidence="2">The sequence shown here is derived from an EMBL/GenBank/DDBJ whole genome shotgun (WGS) entry which is preliminary data.</text>
</comment>
<name>A0A369K4M2_HYPMA</name>
<dbReference type="InterPro" id="IPR001611">
    <property type="entry name" value="Leu-rich_rpt"/>
</dbReference>
<dbReference type="SUPFAM" id="SSF52047">
    <property type="entry name" value="RNI-like"/>
    <property type="match status" value="1"/>
</dbReference>
<dbReference type="Gene3D" id="3.80.10.10">
    <property type="entry name" value="Ribonuclease Inhibitor"/>
    <property type="match status" value="2"/>
</dbReference>
<dbReference type="Proteomes" id="UP000076154">
    <property type="component" value="Unassembled WGS sequence"/>
</dbReference>
<evidence type="ECO:0000313" key="2">
    <source>
        <dbReference type="EMBL" id="RDB28440.1"/>
    </source>
</evidence>
<dbReference type="Pfam" id="PF13516">
    <property type="entry name" value="LRR_6"/>
    <property type="match status" value="1"/>
</dbReference>
<proteinExistence type="predicted"/>
<dbReference type="PANTHER" id="PTHR13382">
    <property type="entry name" value="MITOCHONDRIAL ATP SYNTHASE COUPLING FACTOR B"/>
    <property type="match status" value="1"/>
</dbReference>
<dbReference type="EMBL" id="LUEZ02000010">
    <property type="protein sequence ID" value="RDB28440.1"/>
    <property type="molecule type" value="Genomic_DNA"/>
</dbReference>
<feature type="compositionally biased region" description="Low complexity" evidence="1">
    <location>
        <begin position="14"/>
        <end position="39"/>
    </location>
</feature>
<dbReference type="AlphaFoldDB" id="A0A369K4M2"/>